<proteinExistence type="predicted"/>
<name>A0ABD5QSA5_9EURY</name>
<sequence>MESASRSRLYHVVCRDCPLERIFESADEADGFVSRHVAETDHSMAAERVD</sequence>
<comment type="caution">
    <text evidence="1">The sequence shown here is derived from an EMBL/GenBank/DDBJ whole genome shotgun (WGS) entry which is preliminary data.</text>
</comment>
<accession>A0ABD5QSA5</accession>
<dbReference type="RefSeq" id="WP_203227839.1">
    <property type="nucleotide sequence ID" value="NZ_JBHSKV010000013.1"/>
</dbReference>
<keyword evidence="2" id="KW-1185">Reference proteome</keyword>
<gene>
    <name evidence="1" type="ORF">ACFPJA_09800</name>
</gene>
<dbReference type="Proteomes" id="UP001596145">
    <property type="component" value="Unassembled WGS sequence"/>
</dbReference>
<protein>
    <submittedName>
        <fullName evidence="1">Uncharacterized protein</fullName>
    </submittedName>
</protein>
<reference evidence="1 2" key="1">
    <citation type="journal article" date="2019" name="Int. J. Syst. Evol. Microbiol.">
        <title>The Global Catalogue of Microorganisms (GCM) 10K type strain sequencing project: providing services to taxonomists for standard genome sequencing and annotation.</title>
        <authorList>
            <consortium name="The Broad Institute Genomics Platform"/>
            <consortium name="The Broad Institute Genome Sequencing Center for Infectious Disease"/>
            <person name="Wu L."/>
            <person name="Ma J."/>
        </authorList>
    </citation>
    <scope>NUCLEOTIDE SEQUENCE [LARGE SCALE GENOMIC DNA]</scope>
    <source>
        <strain evidence="1 2">CGMCC 1.16026</strain>
    </source>
</reference>
<dbReference type="AlphaFoldDB" id="A0ABD5QSA5"/>
<dbReference type="EMBL" id="JBHSKV010000013">
    <property type="protein sequence ID" value="MFC5135003.1"/>
    <property type="molecule type" value="Genomic_DNA"/>
</dbReference>
<organism evidence="1 2">
    <name type="scientific">Halorubrum glutamatedens</name>
    <dbReference type="NCBI Taxonomy" id="2707018"/>
    <lineage>
        <taxon>Archaea</taxon>
        <taxon>Methanobacteriati</taxon>
        <taxon>Methanobacteriota</taxon>
        <taxon>Stenosarchaea group</taxon>
        <taxon>Halobacteria</taxon>
        <taxon>Halobacteriales</taxon>
        <taxon>Haloferacaceae</taxon>
        <taxon>Halorubrum</taxon>
    </lineage>
</organism>
<evidence type="ECO:0000313" key="1">
    <source>
        <dbReference type="EMBL" id="MFC5135003.1"/>
    </source>
</evidence>
<evidence type="ECO:0000313" key="2">
    <source>
        <dbReference type="Proteomes" id="UP001596145"/>
    </source>
</evidence>